<keyword evidence="3" id="KW-0378">Hydrolase</keyword>
<dbReference type="EMBL" id="CP119311">
    <property type="protein sequence ID" value="WEK35908.1"/>
    <property type="molecule type" value="Genomic_DNA"/>
</dbReference>
<reference evidence="3" key="1">
    <citation type="submission" date="2023-03" db="EMBL/GenBank/DDBJ databases">
        <title>Andean soil-derived lignocellulolytic bacterial consortium as a source of novel taxa and putative plastic-active enzymes.</title>
        <authorList>
            <person name="Diaz-Garcia L."/>
            <person name="Chuvochina M."/>
            <person name="Feuerriegel G."/>
            <person name="Bunk B."/>
            <person name="Sproer C."/>
            <person name="Streit W.R."/>
            <person name="Rodriguez L.M."/>
            <person name="Overmann J."/>
            <person name="Jimenez D.J."/>
        </authorList>
    </citation>
    <scope>NUCLEOTIDE SEQUENCE</scope>
    <source>
        <strain evidence="3">MAG 7</strain>
    </source>
</reference>
<dbReference type="GO" id="GO:0016209">
    <property type="term" value="F:antioxidant activity"/>
    <property type="evidence" value="ECO:0007669"/>
    <property type="project" value="InterPro"/>
</dbReference>
<keyword evidence="1" id="KW-0732">Signal</keyword>
<dbReference type="SUPFAM" id="SSF53474">
    <property type="entry name" value="alpha/beta-Hydrolases"/>
    <property type="match status" value="1"/>
</dbReference>
<gene>
    <name evidence="3" type="ORF">P0Y53_00220</name>
</gene>
<dbReference type="Gene3D" id="3.40.30.10">
    <property type="entry name" value="Glutaredoxin"/>
    <property type="match status" value="1"/>
</dbReference>
<evidence type="ECO:0000259" key="2">
    <source>
        <dbReference type="PROSITE" id="PS51352"/>
    </source>
</evidence>
<dbReference type="AlphaFoldDB" id="A0AAJ5WUM2"/>
<dbReference type="Proteomes" id="UP001220610">
    <property type="component" value="Chromosome"/>
</dbReference>
<dbReference type="InterPro" id="IPR053145">
    <property type="entry name" value="AB_hydrolase_Est10"/>
</dbReference>
<dbReference type="GO" id="GO:0016491">
    <property type="term" value="F:oxidoreductase activity"/>
    <property type="evidence" value="ECO:0007669"/>
    <property type="project" value="InterPro"/>
</dbReference>
<accession>A0AAJ5WUM2</accession>
<dbReference type="InterPro" id="IPR000866">
    <property type="entry name" value="AhpC/TSA"/>
</dbReference>
<feature type="domain" description="Thioredoxin" evidence="2">
    <location>
        <begin position="495"/>
        <end position="657"/>
    </location>
</feature>
<dbReference type="PANTHER" id="PTHR43265:SF1">
    <property type="entry name" value="ESTERASE ESTD"/>
    <property type="match status" value="1"/>
</dbReference>
<feature type="chain" id="PRO_5042523662" evidence="1">
    <location>
        <begin position="18"/>
        <end position="1007"/>
    </location>
</feature>
<dbReference type="PROSITE" id="PS51352">
    <property type="entry name" value="THIOREDOXIN_2"/>
    <property type="match status" value="1"/>
</dbReference>
<sequence length="1007" mass="112929">MKLFFLLSSLLALQAGAQTNSNPFAVVPDQPQPGSQVAITYKDKGTVLEGRKNIRAVVYHYGQWKWQATDLPLTWKDTAWVGNWQLPAGCGLITCIFTNDTITDNGGKLTYAWLLSDGKGKQQPGAFYAWGTLRNPSFAEKAPFRVDSTAYIADEVTRMWCRYEVRDHPDSRPFIFKDALGLYKKTSEDSATDDNIRKELADILRLPNLTEQAWIDALDCYSMLLQDRSAADSLETIILQKYPDGILARDKVLYSLFRETDLNKKISEFDQFITRFPPAQFAAVETANTALYYNKLFRTAVYTPIMKDSNYSNFYKYLPMVPLVELNTFYHHLVEIPYEQKMIPLKTAMLLSDTLYKQIMNHPVDGVYSPLQWPAVRNKDATITIYTHAKILMESKQYARALATVELLQPMYGYTKADYNDLTVRLLQATGKKQAIRPWLMGAAKENALSPLLLDLLKKEYIATKNRTGAGFEAWVDALKSKDKALAQQTHLKDDLINQAIAPFNLESAKGGFVDLEAQRGKIVVLDFWATWCAPCKAAMPGMQLAVNKYKADQNVAFYFIATQETKPDYKEQIKKFIAEKKYSFEVLYDGYNEESKHLDKAYGRYAKDYQLSGIPMKMIIDQQGRLRWLNTGYKGSPSALADEISFIIELLKEEASRQSGASNMEKKNQQHNPYTSEAVSFTGVDSALHFAGTLTLPAAGPITKAVVLVSGTGKQDRDGTMAGHKMFARIADTLSRNGIAVLRVDDRGTGETTGSYEDATTEDFATDALQAIEYLRTRPGLKAARIGLLGHSEGGAAAAIAAASSADVQFVISLAGLAVKGIDALLVQNRQLVAAYPDLPQYNRDRYNDINQLMFYTVYTNVNAPNLEQKLRDTFAVWKAKDDKLVDSLKIQYDHFRFPLESYVRQATGKWYRYHIAFDPAPFLSRITVPVLAIQGDKDLMLHGQSNLESWQKYAGANGKTTTRLLPNLNHLLQACSTCSASEYARLGDSPAPEVLAVIVNWLLLL</sequence>
<proteinExistence type="predicted"/>
<name>A0AAJ5WUM2_9BACT</name>
<dbReference type="Pfam" id="PF00561">
    <property type="entry name" value="Abhydrolase_1"/>
    <property type="match status" value="1"/>
</dbReference>
<dbReference type="InterPro" id="IPR029058">
    <property type="entry name" value="AB_hydrolase_fold"/>
</dbReference>
<dbReference type="InterPro" id="IPR013766">
    <property type="entry name" value="Thioredoxin_domain"/>
</dbReference>
<evidence type="ECO:0000313" key="3">
    <source>
        <dbReference type="EMBL" id="WEK35908.1"/>
    </source>
</evidence>
<dbReference type="GO" id="GO:0052689">
    <property type="term" value="F:carboxylic ester hydrolase activity"/>
    <property type="evidence" value="ECO:0007669"/>
    <property type="project" value="TreeGrafter"/>
</dbReference>
<dbReference type="Gene3D" id="3.40.50.1820">
    <property type="entry name" value="alpha/beta hydrolase"/>
    <property type="match status" value="1"/>
</dbReference>
<protein>
    <submittedName>
        <fullName evidence="3">Alpha/beta fold hydrolase</fullName>
    </submittedName>
</protein>
<dbReference type="PANTHER" id="PTHR43265">
    <property type="entry name" value="ESTERASE ESTD"/>
    <property type="match status" value="1"/>
</dbReference>
<dbReference type="Pfam" id="PF00578">
    <property type="entry name" value="AhpC-TSA"/>
    <property type="match status" value="1"/>
</dbReference>
<evidence type="ECO:0000313" key="4">
    <source>
        <dbReference type="Proteomes" id="UP001220610"/>
    </source>
</evidence>
<dbReference type="InterPro" id="IPR000073">
    <property type="entry name" value="AB_hydrolase_1"/>
</dbReference>
<feature type="signal peptide" evidence="1">
    <location>
        <begin position="1"/>
        <end position="17"/>
    </location>
</feature>
<organism evidence="3 4">
    <name type="scientific">Candidatus Pseudobacter hemicellulosilyticus</name>
    <dbReference type="NCBI Taxonomy" id="3121375"/>
    <lineage>
        <taxon>Bacteria</taxon>
        <taxon>Pseudomonadati</taxon>
        <taxon>Bacteroidota</taxon>
        <taxon>Chitinophagia</taxon>
        <taxon>Chitinophagales</taxon>
        <taxon>Chitinophagaceae</taxon>
        <taxon>Pseudobacter</taxon>
    </lineage>
</organism>
<dbReference type="InterPro" id="IPR036249">
    <property type="entry name" value="Thioredoxin-like_sf"/>
</dbReference>
<dbReference type="SUPFAM" id="SSF52833">
    <property type="entry name" value="Thioredoxin-like"/>
    <property type="match status" value="1"/>
</dbReference>
<dbReference type="CDD" id="cd02966">
    <property type="entry name" value="TlpA_like_family"/>
    <property type="match status" value="1"/>
</dbReference>
<evidence type="ECO:0000256" key="1">
    <source>
        <dbReference type="SAM" id="SignalP"/>
    </source>
</evidence>